<keyword evidence="3" id="KW-1185">Reference proteome</keyword>
<dbReference type="EMBL" id="DS114001">
    <property type="protein sequence ID" value="EAX91941.1"/>
    <property type="molecule type" value="Genomic_DNA"/>
</dbReference>
<dbReference type="VEuPathDB" id="TrichDB:TVAG_096380"/>
<dbReference type="GO" id="GO:0030031">
    <property type="term" value="P:cell projection assembly"/>
    <property type="evidence" value="ECO:0000318"/>
    <property type="project" value="GO_Central"/>
</dbReference>
<dbReference type="Pfam" id="PF09735">
    <property type="entry name" value="Nckap1"/>
    <property type="match status" value="1"/>
</dbReference>
<dbReference type="VEuPathDB" id="TrichDB:TVAGG3_0815980"/>
<dbReference type="SMR" id="A2FT32"/>
<sequence length="1111" mass="127012">MTSQLYDKAHILLQHIDLLLAKAESIRMFVFPKSTLSQALLSSDGKKAMESIESLIKAKELNRNKLSKIAQKFISEQEDKIMQIAHAMDYIKTWCTSAHTVLFAMAENSVDFNLRWNNLFTTTFLRLFVAFTKATLFIYMLPTVKLAVYAAPYCPSFNRSEFSNDILDVKNFIAKVSRNPFEMLIPRAEAANKYDFAIRLGQLLSQTGPYLIQALGQWPLTNWEKFNPFTKTPTNSTSTYLDLEHLCLAYIELIRESTMFFCLSFPTFVKENKHFNAIMIAVCSETPSVYLTRQFSVPIKELFDTYDKEFKKYPSETRIIIQRYLKLKLSVTHSKRISTIIRLIDDMTNMASYNPNYVSQFLHDFISLSGFAYYELDCILSSNAFQADALNLINTLVRTAKVFSKNEMIISRTFAYNIATLDASFLNALATNASISGADWQNYFIEVVKQFTQTLGVIDLEQIDKGTLYDVTPFLITHGRVTTYFNSLKTKEKASHLQNIMEHLETIRLHMNFMMDPVMAFMKYCPIHTLWRHVTYLADIALAANSQSDGVGSIMTLFPYFNLDAIALYQSPGELQRIQSQLQNIRASILKRIYLQLNEYISKGSKYQDITKQNQFEHIFNPVNFIINQKCDYRKENLYKEPIWKLRSMMLNMPGTFTFANQEVKCAGYIGEAVTNCIATILFNEPILDPQWVDSSFSAATQFMWPLFSLIGAPFTLKILQCRFEHSCNENQINFLEQVSNLNTKFQVHVQTPQELAKTRGTTQLIQIFQKYVLEFLENDANKCKYFPYSRSYENPKDTQSPSFFSYSSLYSLVKNLGPQAGFSIDWILITHATDVILKLYKIFTDSSTEISNLFGDYQKGGNQWVKYSAQSRIENVGRLLINLGATCQIRKLLRDAIHDYAEQALPGLSALLAAGINRIQGAPNERESLIIEILSGKPNFHYVMTALDKAGLIKTTDLMSFFFFLGLSIAHPKWKTILYDPETEYISNNFHLYPVGLDCLLSVIPSLSASSDQRDIINGMSLFFDVTSKVVVSMRSDVTQSAASISAFIITIDLFPRMIKSLEYGRITKNFPPSIVSEAYRNAADYNYHSLVKANFTAKNGKKGKRKSKK</sequence>
<dbReference type="GO" id="GO:0000902">
    <property type="term" value="P:cell morphogenesis"/>
    <property type="evidence" value="ECO:0000318"/>
    <property type="project" value="GO_Central"/>
</dbReference>
<proteinExistence type="inferred from homology"/>
<organism evidence="2 3">
    <name type="scientific">Trichomonas vaginalis (strain ATCC PRA-98 / G3)</name>
    <dbReference type="NCBI Taxonomy" id="412133"/>
    <lineage>
        <taxon>Eukaryota</taxon>
        <taxon>Metamonada</taxon>
        <taxon>Parabasalia</taxon>
        <taxon>Trichomonadida</taxon>
        <taxon>Trichomonadidae</taxon>
        <taxon>Trichomonas</taxon>
    </lineage>
</organism>
<reference evidence="2" key="2">
    <citation type="journal article" date="2007" name="Science">
        <title>Draft genome sequence of the sexually transmitted pathogen Trichomonas vaginalis.</title>
        <authorList>
            <person name="Carlton J.M."/>
            <person name="Hirt R.P."/>
            <person name="Silva J.C."/>
            <person name="Delcher A.L."/>
            <person name="Schatz M."/>
            <person name="Zhao Q."/>
            <person name="Wortman J.R."/>
            <person name="Bidwell S.L."/>
            <person name="Alsmark U.C.M."/>
            <person name="Besteiro S."/>
            <person name="Sicheritz-Ponten T."/>
            <person name="Noel C.J."/>
            <person name="Dacks J.B."/>
            <person name="Foster P.G."/>
            <person name="Simillion C."/>
            <person name="Van de Peer Y."/>
            <person name="Miranda-Saavedra D."/>
            <person name="Barton G.J."/>
            <person name="Westrop G.D."/>
            <person name="Mueller S."/>
            <person name="Dessi D."/>
            <person name="Fiori P.L."/>
            <person name="Ren Q."/>
            <person name="Paulsen I."/>
            <person name="Zhang H."/>
            <person name="Bastida-Corcuera F.D."/>
            <person name="Simoes-Barbosa A."/>
            <person name="Brown M.T."/>
            <person name="Hayes R.D."/>
            <person name="Mukherjee M."/>
            <person name="Okumura C.Y."/>
            <person name="Schneider R."/>
            <person name="Smith A.J."/>
            <person name="Vanacova S."/>
            <person name="Villalvazo M."/>
            <person name="Haas B.J."/>
            <person name="Pertea M."/>
            <person name="Feldblyum T.V."/>
            <person name="Utterback T.R."/>
            <person name="Shu C.L."/>
            <person name="Osoegawa K."/>
            <person name="de Jong P.J."/>
            <person name="Hrdy I."/>
            <person name="Horvathova L."/>
            <person name="Zubacova Z."/>
            <person name="Dolezal P."/>
            <person name="Malik S.B."/>
            <person name="Logsdon J.M. Jr."/>
            <person name="Henze K."/>
            <person name="Gupta A."/>
            <person name="Wang C.C."/>
            <person name="Dunne R.L."/>
            <person name="Upcroft J.A."/>
            <person name="Upcroft P."/>
            <person name="White O."/>
            <person name="Salzberg S.L."/>
            <person name="Tang P."/>
            <person name="Chiu C.-H."/>
            <person name="Lee Y.-S."/>
            <person name="Embley T.M."/>
            <person name="Coombs G.H."/>
            <person name="Mottram J.C."/>
            <person name="Tachezy J."/>
            <person name="Fraser-Liggett C.M."/>
            <person name="Johnson P.J."/>
        </authorList>
    </citation>
    <scope>NUCLEOTIDE SEQUENCE [LARGE SCALE GENOMIC DNA]</scope>
    <source>
        <strain evidence="2">G3</strain>
    </source>
</reference>
<dbReference type="GO" id="GO:0030866">
    <property type="term" value="P:cortical actin cytoskeleton organization"/>
    <property type="evidence" value="ECO:0000318"/>
    <property type="project" value="GO_Central"/>
</dbReference>
<dbReference type="Proteomes" id="UP000001542">
    <property type="component" value="Unassembled WGS sequence"/>
</dbReference>
<evidence type="ECO:0000313" key="2">
    <source>
        <dbReference type="EMBL" id="EAX91941.1"/>
    </source>
</evidence>
<dbReference type="RefSeq" id="XP_001304871.1">
    <property type="nucleotide sequence ID" value="XM_001304870.1"/>
</dbReference>
<dbReference type="KEGG" id="tva:4749645"/>
<protein>
    <submittedName>
        <fullName evidence="2">Uncharacterized protein</fullName>
    </submittedName>
</protein>
<dbReference type="InParanoid" id="A2FT32"/>
<gene>
    <name evidence="2" type="ORF">TVAG_096380</name>
</gene>
<dbReference type="PANTHER" id="PTHR12093:SF10">
    <property type="entry name" value="MEMBRANE-ASSOCIATED PROTEIN HEM"/>
    <property type="match status" value="1"/>
</dbReference>
<accession>A2FT32</accession>
<evidence type="ECO:0000256" key="1">
    <source>
        <dbReference type="ARBA" id="ARBA00037947"/>
    </source>
</evidence>
<dbReference type="STRING" id="5722.A2FT32"/>
<dbReference type="InterPro" id="IPR019137">
    <property type="entry name" value="Nck-associated_protein-1"/>
</dbReference>
<dbReference type="GO" id="GO:0016477">
    <property type="term" value="P:cell migration"/>
    <property type="evidence" value="ECO:0000318"/>
    <property type="project" value="GO_Central"/>
</dbReference>
<dbReference type="OrthoDB" id="10542026at2759"/>
<comment type="similarity">
    <text evidence="1">Belongs to the HEM-1/HEM-2 family.</text>
</comment>
<dbReference type="PANTHER" id="PTHR12093">
    <property type="entry name" value="NCK-ASSOCIATED PROTEIN 1"/>
    <property type="match status" value="1"/>
</dbReference>
<dbReference type="AlphaFoldDB" id="A2FT32"/>
<reference evidence="2" key="1">
    <citation type="submission" date="2006-10" db="EMBL/GenBank/DDBJ databases">
        <authorList>
            <person name="Amadeo P."/>
            <person name="Zhao Q."/>
            <person name="Wortman J."/>
            <person name="Fraser-Liggett C."/>
            <person name="Carlton J."/>
        </authorList>
    </citation>
    <scope>NUCLEOTIDE SEQUENCE</scope>
    <source>
        <strain evidence="2">G3</strain>
    </source>
</reference>
<dbReference type="GO" id="GO:0031209">
    <property type="term" value="C:SCAR complex"/>
    <property type="evidence" value="ECO:0000318"/>
    <property type="project" value="GO_Central"/>
</dbReference>
<name>A2FT32_TRIV3</name>
<evidence type="ECO:0000313" key="3">
    <source>
        <dbReference type="Proteomes" id="UP000001542"/>
    </source>
</evidence>